<dbReference type="Proteomes" id="UP000190831">
    <property type="component" value="Chromosome H"/>
</dbReference>
<dbReference type="InterPro" id="IPR017850">
    <property type="entry name" value="Alkaline_phosphatase_core_sf"/>
</dbReference>
<dbReference type="GO" id="GO:0004065">
    <property type="term" value="F:arylsulfatase activity"/>
    <property type="evidence" value="ECO:0007669"/>
    <property type="project" value="TreeGrafter"/>
</dbReference>
<organism evidence="3 4">
    <name type="scientific">Lachancea fermentati</name>
    <name type="common">Zygosaccharomyces fermentati</name>
    <dbReference type="NCBI Taxonomy" id="4955"/>
    <lineage>
        <taxon>Eukaryota</taxon>
        <taxon>Fungi</taxon>
        <taxon>Dikarya</taxon>
        <taxon>Ascomycota</taxon>
        <taxon>Saccharomycotina</taxon>
        <taxon>Saccharomycetes</taxon>
        <taxon>Saccharomycetales</taxon>
        <taxon>Saccharomycetaceae</taxon>
        <taxon>Lachancea</taxon>
    </lineage>
</organism>
<reference evidence="3 4" key="1">
    <citation type="submission" date="2016-03" db="EMBL/GenBank/DDBJ databases">
        <authorList>
            <person name="Devillers H."/>
        </authorList>
    </citation>
    <scope>NUCLEOTIDE SEQUENCE [LARGE SCALE GENOMIC DNA]</scope>
    <source>
        <strain evidence="3">CBS 6772</strain>
    </source>
</reference>
<proteinExistence type="inferred from homology"/>
<name>A0A1G4MIX1_LACFM</name>
<dbReference type="Pfam" id="PF00884">
    <property type="entry name" value="Sulfatase"/>
    <property type="match status" value="1"/>
</dbReference>
<dbReference type="PANTHER" id="PTHR42693:SF33">
    <property type="entry name" value="ARYLSULFATASE"/>
    <property type="match status" value="1"/>
</dbReference>
<sequence>MPSSNKKPNFLIIVADDLGFTDLGCFGGEISTPNLDKLASSGIRFTGFHTASACSPTRSMLFSGTDNHLAGLGQMAEFIKFERLGDEFEGKPGYEGYLNYKVAALPEITSPEYYNVISGKWHLGLDEPYWPDKRGFEKSFTLLPGAGNHYKYKFDEKTFMPSIFQENGRRIDAESELPDDFYSTEYYTTKFLEYLKDEDRNGRPFLGALTYTAPHWPLQAPLTTALKYKGVYDKGPIELRNRRLARAAELGIIDKDVVPHLVETKSIPWDELSAEEKKYSSRVMEFYAAMVDELDKNIGRVLKHLEDTGELENTMIFFMSDNGAEGSMLEALPSKTVSFADNVQRLYDNSYDNIGKKDSFVMYGDLWAQAATAPRYMYKAWSTEGGINCPLILSYPKISPKWSPGSITHEFCTVMDILPTVLEFSKISHPGASFKGRTVHKPKGISWAPYLDDKVPEIYDEKRVTGWELFGQRAIRQGRYKALWIPKPIGSGEWELYDILKDPGEINDLKYEQPQVLEGLIEHWTLYVAEAGVIELEQYPEGTRWNVKVIKDS</sequence>
<dbReference type="EMBL" id="LT598491">
    <property type="protein sequence ID" value="SCW03853.1"/>
    <property type="molecule type" value="Genomic_DNA"/>
</dbReference>
<keyword evidence="4" id="KW-1185">Reference proteome</keyword>
<dbReference type="InterPro" id="IPR000917">
    <property type="entry name" value="Sulfatase_N"/>
</dbReference>
<accession>A0A1G4MIX1</accession>
<dbReference type="InterPro" id="IPR050738">
    <property type="entry name" value="Sulfatase"/>
</dbReference>
<dbReference type="GO" id="GO:0006796">
    <property type="term" value="P:phosphate-containing compound metabolic process"/>
    <property type="evidence" value="ECO:0007669"/>
    <property type="project" value="UniProtKB-ARBA"/>
</dbReference>
<dbReference type="PANTHER" id="PTHR42693">
    <property type="entry name" value="ARYLSULFATASE FAMILY MEMBER"/>
    <property type="match status" value="1"/>
</dbReference>
<dbReference type="CDD" id="cd16025">
    <property type="entry name" value="PAS_like"/>
    <property type="match status" value="1"/>
</dbReference>
<evidence type="ECO:0000313" key="4">
    <source>
        <dbReference type="Proteomes" id="UP000190831"/>
    </source>
</evidence>
<protein>
    <submittedName>
        <fullName evidence="3">LAFE_0H00474g1_1</fullName>
    </submittedName>
</protein>
<evidence type="ECO:0000313" key="3">
    <source>
        <dbReference type="EMBL" id="SCW03853.1"/>
    </source>
</evidence>
<comment type="similarity">
    <text evidence="1">Belongs to the sulfatase family.</text>
</comment>
<dbReference type="Gene3D" id="3.30.1120.10">
    <property type="match status" value="1"/>
</dbReference>
<dbReference type="AlphaFoldDB" id="A0A1G4MIX1"/>
<evidence type="ECO:0000259" key="2">
    <source>
        <dbReference type="Pfam" id="PF00884"/>
    </source>
</evidence>
<dbReference type="SUPFAM" id="SSF53649">
    <property type="entry name" value="Alkaline phosphatase-like"/>
    <property type="match status" value="1"/>
</dbReference>
<dbReference type="Gene3D" id="3.40.720.10">
    <property type="entry name" value="Alkaline Phosphatase, subunit A"/>
    <property type="match status" value="1"/>
</dbReference>
<dbReference type="OrthoDB" id="103349at2759"/>
<dbReference type="STRING" id="4955.A0A1G4MIX1"/>
<evidence type="ECO:0000256" key="1">
    <source>
        <dbReference type="ARBA" id="ARBA00008779"/>
    </source>
</evidence>
<gene>
    <name evidence="3" type="ORF">LAFE_0H00474G</name>
</gene>
<dbReference type="GO" id="GO:0019637">
    <property type="term" value="P:organophosphate metabolic process"/>
    <property type="evidence" value="ECO:0007669"/>
    <property type="project" value="UniProtKB-ARBA"/>
</dbReference>
<feature type="domain" description="Sulfatase N-terminal" evidence="2">
    <location>
        <begin position="8"/>
        <end position="423"/>
    </location>
</feature>
<dbReference type="OMA" id="YSDQWAQ"/>